<feature type="coiled-coil region" evidence="1">
    <location>
        <begin position="56"/>
        <end position="132"/>
    </location>
</feature>
<sequence length="436" mass="47587">MPAAALVPSHSAAPRAAERRAPGHWRGLVRRLLALTWLLAAGVAAAQNPREAEKRLEKVRSELKSVAEERRQLEGKRGDAARQLREADEKVAVTGRSLAQTQQALQRHQQTLAELERKRDGLRSGLTRQRAELAQLLRAAYAIGGNAPLKLLLAQDRVADANRLLAYHRYLQRERAQRIATLTHELQALEQVQREVVEQKQQLSEAQRRQQEQAQALQRDRKQRASVVSELDQRYQDRSEREKALGQDAKALETLLANLRAAAARAEAERRAAARREAAEQAAQAKAAAKAGRGGGKIPPKVVASAPPLKVGGLGWPLSGDLIARYGGRLPDGRTSSGVLIAAPAGSTVTAVADGTVVFSDWMTGYGMILIVDHGNGYMSLYAHNDTLLRDAGAKVKRGDAVAKVGNSGGQGRPALYFELRRNGQPVDPSSWLQRR</sequence>
<dbReference type="Pfam" id="PF01551">
    <property type="entry name" value="Peptidase_M23"/>
    <property type="match status" value="1"/>
</dbReference>
<accession>A0ABT3E1P9</accession>
<evidence type="ECO:0000259" key="3">
    <source>
        <dbReference type="Pfam" id="PF01551"/>
    </source>
</evidence>
<dbReference type="InterPro" id="IPR016047">
    <property type="entry name" value="M23ase_b-sheet_dom"/>
</dbReference>
<dbReference type="Gene3D" id="2.70.70.10">
    <property type="entry name" value="Glucose Permease (Domain IIA)"/>
    <property type="match status" value="1"/>
</dbReference>
<dbReference type="PANTHER" id="PTHR21666:SF270">
    <property type="entry name" value="MUREIN HYDROLASE ACTIVATOR ENVC"/>
    <property type="match status" value="1"/>
</dbReference>
<feature type="region of interest" description="Disordered" evidence="2">
    <location>
        <begin position="210"/>
        <end position="242"/>
    </location>
</feature>
<reference evidence="4 5" key="1">
    <citation type="submission" date="2022-06" db="EMBL/GenBank/DDBJ databases">
        <title>Dynamics of rice microbiomes reveals core vertical transmitted seed endophytes.</title>
        <authorList>
            <person name="Liao K."/>
            <person name="Zhang X."/>
        </authorList>
    </citation>
    <scope>NUCLEOTIDE SEQUENCE [LARGE SCALE GENOMIC DNA]</scope>
    <source>
        <strain evidence="4 5">YT10-10-1</strain>
    </source>
</reference>
<dbReference type="SUPFAM" id="SSF51261">
    <property type="entry name" value="Duplicated hybrid motif"/>
    <property type="match status" value="1"/>
</dbReference>
<dbReference type="CDD" id="cd12797">
    <property type="entry name" value="M23_peptidase"/>
    <property type="match status" value="1"/>
</dbReference>
<evidence type="ECO:0000256" key="2">
    <source>
        <dbReference type="SAM" id="MobiDB-lite"/>
    </source>
</evidence>
<comment type="caution">
    <text evidence="4">The sequence shown here is derived from an EMBL/GenBank/DDBJ whole genome shotgun (WGS) entry which is preliminary data.</text>
</comment>
<proteinExistence type="predicted"/>
<evidence type="ECO:0000313" key="5">
    <source>
        <dbReference type="Proteomes" id="UP001320843"/>
    </source>
</evidence>
<name>A0ABT3E1P9_9XANT</name>
<dbReference type="PANTHER" id="PTHR21666">
    <property type="entry name" value="PEPTIDASE-RELATED"/>
    <property type="match status" value="1"/>
</dbReference>
<gene>
    <name evidence="4" type="ORF">NB700_004174</name>
</gene>
<keyword evidence="1" id="KW-0175">Coiled coil</keyword>
<feature type="coiled-coil region" evidence="1">
    <location>
        <begin position="249"/>
        <end position="285"/>
    </location>
</feature>
<dbReference type="GO" id="GO:0016787">
    <property type="term" value="F:hydrolase activity"/>
    <property type="evidence" value="ECO:0007669"/>
    <property type="project" value="UniProtKB-KW"/>
</dbReference>
<dbReference type="EMBL" id="JANFWR010000056">
    <property type="protein sequence ID" value="MCW0401618.1"/>
    <property type="molecule type" value="Genomic_DNA"/>
</dbReference>
<protein>
    <submittedName>
        <fullName evidence="4">Murein hydrolase activator EnvC</fullName>
    </submittedName>
</protein>
<dbReference type="Gene3D" id="6.10.250.3150">
    <property type="match status" value="1"/>
</dbReference>
<dbReference type="InterPro" id="IPR050570">
    <property type="entry name" value="Cell_wall_metabolism_enzyme"/>
</dbReference>
<dbReference type="RefSeq" id="WP_429002865.1">
    <property type="nucleotide sequence ID" value="NZ_CP099530.1"/>
</dbReference>
<feature type="region of interest" description="Disordered" evidence="2">
    <location>
        <begin position="1"/>
        <end position="21"/>
    </location>
</feature>
<keyword evidence="4" id="KW-0378">Hydrolase</keyword>
<feature type="domain" description="M23ase beta-sheet core" evidence="3">
    <location>
        <begin position="336"/>
        <end position="429"/>
    </location>
</feature>
<keyword evidence="5" id="KW-1185">Reference proteome</keyword>
<feature type="compositionally biased region" description="Basic and acidic residues" evidence="2">
    <location>
        <begin position="231"/>
        <end position="242"/>
    </location>
</feature>
<evidence type="ECO:0000313" key="4">
    <source>
        <dbReference type="EMBL" id="MCW0401618.1"/>
    </source>
</evidence>
<dbReference type="Proteomes" id="UP001320843">
    <property type="component" value="Unassembled WGS sequence"/>
</dbReference>
<dbReference type="InterPro" id="IPR011055">
    <property type="entry name" value="Dup_hybrid_motif"/>
</dbReference>
<evidence type="ECO:0000256" key="1">
    <source>
        <dbReference type="SAM" id="Coils"/>
    </source>
</evidence>
<organism evidence="4 5">
    <name type="scientific">Xanthomonas sacchari</name>
    <dbReference type="NCBI Taxonomy" id="56458"/>
    <lineage>
        <taxon>Bacteria</taxon>
        <taxon>Pseudomonadati</taxon>
        <taxon>Pseudomonadota</taxon>
        <taxon>Gammaproteobacteria</taxon>
        <taxon>Lysobacterales</taxon>
        <taxon>Lysobacteraceae</taxon>
        <taxon>Xanthomonas</taxon>
    </lineage>
</organism>